<feature type="transmembrane region" description="Helical" evidence="8">
    <location>
        <begin position="205"/>
        <end position="224"/>
    </location>
</feature>
<name>A0A3A3YVA1_9ACTN</name>
<feature type="transmembrane region" description="Helical" evidence="8">
    <location>
        <begin position="34"/>
        <end position="62"/>
    </location>
</feature>
<dbReference type="PANTHER" id="PTHR30269">
    <property type="entry name" value="TRANSMEMBRANE PROTEIN YFCA"/>
    <property type="match status" value="1"/>
</dbReference>
<evidence type="ECO:0000256" key="1">
    <source>
        <dbReference type="ARBA" id="ARBA00004651"/>
    </source>
</evidence>
<accession>A0A3A3YVA1</accession>
<feature type="transmembrane region" description="Helical" evidence="8">
    <location>
        <begin position="74"/>
        <end position="93"/>
    </location>
</feature>
<evidence type="ECO:0000313" key="10">
    <source>
        <dbReference type="Proteomes" id="UP000265614"/>
    </source>
</evidence>
<evidence type="ECO:0000256" key="8">
    <source>
        <dbReference type="RuleBase" id="RU363041"/>
    </source>
</evidence>
<keyword evidence="7 8" id="KW-0472">Membrane</keyword>
<dbReference type="OrthoDB" id="3782574at2"/>
<proteinExistence type="inferred from homology"/>
<dbReference type="InterPro" id="IPR002781">
    <property type="entry name" value="TM_pro_TauE-like"/>
</dbReference>
<dbReference type="Pfam" id="PF01925">
    <property type="entry name" value="TauE"/>
    <property type="match status" value="1"/>
</dbReference>
<comment type="similarity">
    <text evidence="2 8">Belongs to the 4-toluene sulfonate uptake permease (TSUP) (TC 2.A.102) family.</text>
</comment>
<evidence type="ECO:0000256" key="2">
    <source>
        <dbReference type="ARBA" id="ARBA00009142"/>
    </source>
</evidence>
<keyword evidence="6 8" id="KW-1133">Transmembrane helix</keyword>
<feature type="transmembrane region" description="Helical" evidence="8">
    <location>
        <begin position="99"/>
        <end position="117"/>
    </location>
</feature>
<keyword evidence="4 8" id="KW-1003">Cell membrane</keyword>
<dbReference type="AlphaFoldDB" id="A0A3A3YVA1"/>
<evidence type="ECO:0000256" key="3">
    <source>
        <dbReference type="ARBA" id="ARBA00022448"/>
    </source>
</evidence>
<keyword evidence="3" id="KW-0813">Transport</keyword>
<comment type="subcellular location">
    <subcellularLocation>
        <location evidence="1 8">Cell membrane</location>
        <topology evidence="1 8">Multi-pass membrane protein</topology>
    </subcellularLocation>
</comment>
<evidence type="ECO:0000256" key="7">
    <source>
        <dbReference type="ARBA" id="ARBA00023136"/>
    </source>
</evidence>
<feature type="transmembrane region" description="Helical" evidence="8">
    <location>
        <begin position="178"/>
        <end position="198"/>
    </location>
</feature>
<keyword evidence="10" id="KW-1185">Reference proteome</keyword>
<dbReference type="InterPro" id="IPR052017">
    <property type="entry name" value="TSUP"/>
</dbReference>
<gene>
    <name evidence="9" type="ORF">D5H78_15840</name>
</gene>
<feature type="transmembrane region" description="Helical" evidence="8">
    <location>
        <begin position="230"/>
        <end position="249"/>
    </location>
</feature>
<feature type="transmembrane region" description="Helical" evidence="8">
    <location>
        <begin position="138"/>
        <end position="166"/>
    </location>
</feature>
<dbReference type="RefSeq" id="WP_119951465.1">
    <property type="nucleotide sequence ID" value="NZ_QZEZ01000008.1"/>
</dbReference>
<evidence type="ECO:0000256" key="6">
    <source>
        <dbReference type="ARBA" id="ARBA00022989"/>
    </source>
</evidence>
<organism evidence="9 10">
    <name type="scientific">Vallicoccus soli</name>
    <dbReference type="NCBI Taxonomy" id="2339232"/>
    <lineage>
        <taxon>Bacteria</taxon>
        <taxon>Bacillati</taxon>
        <taxon>Actinomycetota</taxon>
        <taxon>Actinomycetes</taxon>
        <taxon>Motilibacterales</taxon>
        <taxon>Vallicoccaceae</taxon>
        <taxon>Vallicoccus</taxon>
    </lineage>
</organism>
<evidence type="ECO:0000313" key="9">
    <source>
        <dbReference type="EMBL" id="RJK93794.1"/>
    </source>
</evidence>
<dbReference type="Proteomes" id="UP000265614">
    <property type="component" value="Unassembled WGS sequence"/>
</dbReference>
<comment type="caution">
    <text evidence="9">The sequence shown here is derived from an EMBL/GenBank/DDBJ whole genome shotgun (WGS) entry which is preliminary data.</text>
</comment>
<dbReference type="GO" id="GO:0005886">
    <property type="term" value="C:plasma membrane"/>
    <property type="evidence" value="ECO:0007669"/>
    <property type="project" value="UniProtKB-SubCell"/>
</dbReference>
<keyword evidence="5 8" id="KW-0812">Transmembrane</keyword>
<dbReference type="PANTHER" id="PTHR30269:SF0">
    <property type="entry name" value="MEMBRANE TRANSPORTER PROTEIN YFCA-RELATED"/>
    <property type="match status" value="1"/>
</dbReference>
<evidence type="ECO:0000256" key="4">
    <source>
        <dbReference type="ARBA" id="ARBA00022475"/>
    </source>
</evidence>
<evidence type="ECO:0000256" key="5">
    <source>
        <dbReference type="ARBA" id="ARBA00022692"/>
    </source>
</evidence>
<sequence>MTVLELLGVALAGLAAGTINTVVGSGTLVTFPALLAVGLPPVVANTSNCLGLVPGSVVGAWGYRHELRGQRARALRFGAASLVGGVVGGVLLLALPEDAFSAVVPVLIVVACVLVVLQPRLARRAARRGGARPHGGPLLLLGVAGTGVYGGYFGAAQGVILMGLLGATLAEDLQRLNALKNVLAGLVNAVAALLFIVAGEVDYRAAAAVAVGAALGGLVGARIGRRLSPAALRGLVVLVGLLAVAQLVVA</sequence>
<dbReference type="EMBL" id="QZEZ01000008">
    <property type="protein sequence ID" value="RJK93794.1"/>
    <property type="molecule type" value="Genomic_DNA"/>
</dbReference>
<protein>
    <recommendedName>
        <fullName evidence="8">Probable membrane transporter protein</fullName>
    </recommendedName>
</protein>
<reference evidence="9 10" key="1">
    <citation type="submission" date="2018-09" db="EMBL/GenBank/DDBJ databases">
        <title>YIM 75000 draft genome.</title>
        <authorList>
            <person name="Tang S."/>
            <person name="Feng Y."/>
        </authorList>
    </citation>
    <scope>NUCLEOTIDE SEQUENCE [LARGE SCALE GENOMIC DNA]</scope>
    <source>
        <strain evidence="9 10">YIM 75000</strain>
    </source>
</reference>